<evidence type="ECO:0000313" key="2">
    <source>
        <dbReference type="EMBL" id="RVU13790.1"/>
    </source>
</evidence>
<protein>
    <submittedName>
        <fullName evidence="2">Uncharacterized protein</fullName>
    </submittedName>
</protein>
<accession>A0A437NUU8</accession>
<organism evidence="2 3">
    <name type="scientific">Methylobacterium oryzihabitans</name>
    <dbReference type="NCBI Taxonomy" id="2499852"/>
    <lineage>
        <taxon>Bacteria</taxon>
        <taxon>Pseudomonadati</taxon>
        <taxon>Pseudomonadota</taxon>
        <taxon>Alphaproteobacteria</taxon>
        <taxon>Hyphomicrobiales</taxon>
        <taxon>Methylobacteriaceae</taxon>
        <taxon>Methylobacterium</taxon>
    </lineage>
</organism>
<dbReference type="AlphaFoldDB" id="A0A437NUU8"/>
<reference evidence="2 3" key="1">
    <citation type="submission" date="2019-01" db="EMBL/GenBank/DDBJ databases">
        <authorList>
            <person name="Chen W.-M."/>
        </authorList>
    </citation>
    <scope>NUCLEOTIDE SEQUENCE [LARGE SCALE GENOMIC DNA]</scope>
    <source>
        <strain evidence="2 3">TER-1</strain>
    </source>
</reference>
<name>A0A437NUU8_9HYPH</name>
<sequence length="110" mass="11666">MNFAGFPERIRSTAVIWSEAGARGRPVLRSGACSTMLFHEVTDALGVGGLFRDVGRPLDRYLAETERDLGWPVEPGPEASSGSAPQAAPTRRGSVRCAPETVSALVRPAS</sequence>
<keyword evidence="3" id="KW-1185">Reference proteome</keyword>
<dbReference type="Proteomes" id="UP000286997">
    <property type="component" value="Unassembled WGS sequence"/>
</dbReference>
<dbReference type="OrthoDB" id="7998976at2"/>
<evidence type="ECO:0000256" key="1">
    <source>
        <dbReference type="SAM" id="MobiDB-lite"/>
    </source>
</evidence>
<gene>
    <name evidence="2" type="ORF">EOE48_26245</name>
</gene>
<comment type="caution">
    <text evidence="2">The sequence shown here is derived from an EMBL/GenBank/DDBJ whole genome shotgun (WGS) entry which is preliminary data.</text>
</comment>
<dbReference type="RefSeq" id="WP_127733834.1">
    <property type="nucleotide sequence ID" value="NZ_SACP01000042.1"/>
</dbReference>
<dbReference type="EMBL" id="SACP01000042">
    <property type="protein sequence ID" value="RVU13790.1"/>
    <property type="molecule type" value="Genomic_DNA"/>
</dbReference>
<proteinExistence type="predicted"/>
<feature type="region of interest" description="Disordered" evidence="1">
    <location>
        <begin position="69"/>
        <end position="99"/>
    </location>
</feature>
<evidence type="ECO:0000313" key="3">
    <source>
        <dbReference type="Proteomes" id="UP000286997"/>
    </source>
</evidence>